<proteinExistence type="inferred from homology"/>
<dbReference type="PROSITE" id="PS51782">
    <property type="entry name" value="LYSM"/>
    <property type="match status" value="2"/>
</dbReference>
<dbReference type="Pfam" id="PF00246">
    <property type="entry name" value="Peptidase_M14"/>
    <property type="match status" value="1"/>
</dbReference>
<keyword evidence="4" id="KW-0479">Metal-binding</keyword>
<feature type="region of interest" description="Disordered" evidence="9">
    <location>
        <begin position="263"/>
        <end position="284"/>
    </location>
</feature>
<dbReference type="Gene3D" id="3.40.630.10">
    <property type="entry name" value="Zn peptidases"/>
    <property type="match status" value="1"/>
</dbReference>
<protein>
    <submittedName>
        <fullName evidence="12">Gamma-D-glutamyl-(L)-meso-diaminopimelate peptidase I</fullName>
    </submittedName>
</protein>
<dbReference type="SMART" id="SM00631">
    <property type="entry name" value="Zn_pept"/>
    <property type="match status" value="1"/>
</dbReference>
<evidence type="ECO:0000256" key="2">
    <source>
        <dbReference type="ARBA" id="ARBA00005988"/>
    </source>
</evidence>
<dbReference type="InterPro" id="IPR036779">
    <property type="entry name" value="LysM_dom_sf"/>
</dbReference>
<evidence type="ECO:0000256" key="7">
    <source>
        <dbReference type="ARBA" id="ARBA00023049"/>
    </source>
</evidence>
<evidence type="ECO:0000256" key="1">
    <source>
        <dbReference type="ARBA" id="ARBA00001947"/>
    </source>
</evidence>
<evidence type="ECO:0000256" key="9">
    <source>
        <dbReference type="SAM" id="MobiDB-lite"/>
    </source>
</evidence>
<dbReference type="PANTHER" id="PTHR11705:SF143">
    <property type="entry name" value="SLL0236 PROTEIN"/>
    <property type="match status" value="1"/>
</dbReference>
<dbReference type="AlphaFoldDB" id="A0A4R3KK00"/>
<dbReference type="SMART" id="SM00257">
    <property type="entry name" value="LysM"/>
    <property type="match status" value="2"/>
</dbReference>
<gene>
    <name evidence="12" type="ORF">EDD72_102144</name>
</gene>
<dbReference type="SUPFAM" id="SSF53187">
    <property type="entry name" value="Zn-dependent exopeptidases"/>
    <property type="match status" value="1"/>
</dbReference>
<dbReference type="GO" id="GO:0004181">
    <property type="term" value="F:metallocarboxypeptidase activity"/>
    <property type="evidence" value="ECO:0007669"/>
    <property type="project" value="InterPro"/>
</dbReference>
<dbReference type="OrthoDB" id="9802862at2"/>
<dbReference type="CDD" id="cd00118">
    <property type="entry name" value="LysM"/>
    <property type="match status" value="2"/>
</dbReference>
<dbReference type="Proteomes" id="UP000295788">
    <property type="component" value="Unassembled WGS sequence"/>
</dbReference>
<keyword evidence="7" id="KW-0482">Metalloprotease</keyword>
<evidence type="ECO:0000313" key="12">
    <source>
        <dbReference type="EMBL" id="TCS84103.1"/>
    </source>
</evidence>
<evidence type="ECO:0000259" key="11">
    <source>
        <dbReference type="PROSITE" id="PS52035"/>
    </source>
</evidence>
<evidence type="ECO:0000256" key="5">
    <source>
        <dbReference type="ARBA" id="ARBA00022801"/>
    </source>
</evidence>
<dbReference type="GO" id="GO:0005615">
    <property type="term" value="C:extracellular space"/>
    <property type="evidence" value="ECO:0007669"/>
    <property type="project" value="TreeGrafter"/>
</dbReference>
<feature type="domain" description="LysM" evidence="10">
    <location>
        <begin position="1"/>
        <end position="46"/>
    </location>
</feature>
<dbReference type="InterPro" id="IPR000834">
    <property type="entry name" value="Peptidase_M14"/>
</dbReference>
<evidence type="ECO:0000313" key="13">
    <source>
        <dbReference type="Proteomes" id="UP000295788"/>
    </source>
</evidence>
<dbReference type="GO" id="GO:0008270">
    <property type="term" value="F:zinc ion binding"/>
    <property type="evidence" value="ECO:0007669"/>
    <property type="project" value="InterPro"/>
</dbReference>
<evidence type="ECO:0000256" key="3">
    <source>
        <dbReference type="ARBA" id="ARBA00022670"/>
    </source>
</evidence>
<dbReference type="InterPro" id="IPR057246">
    <property type="entry name" value="CARBOXYPEPT_ZN_1"/>
</dbReference>
<feature type="domain" description="LysM" evidence="10">
    <location>
        <begin position="52"/>
        <end position="97"/>
    </location>
</feature>
<keyword evidence="6" id="KW-0862">Zinc</keyword>
<dbReference type="GO" id="GO:0006508">
    <property type="term" value="P:proteolysis"/>
    <property type="evidence" value="ECO:0007669"/>
    <property type="project" value="UniProtKB-KW"/>
</dbReference>
<dbReference type="SUPFAM" id="SSF54106">
    <property type="entry name" value="LysM domain"/>
    <property type="match status" value="2"/>
</dbReference>
<dbReference type="Gene3D" id="3.10.350.10">
    <property type="entry name" value="LysM domain"/>
    <property type="match status" value="2"/>
</dbReference>
<evidence type="ECO:0000256" key="6">
    <source>
        <dbReference type="ARBA" id="ARBA00022833"/>
    </source>
</evidence>
<dbReference type="InterPro" id="IPR034274">
    <property type="entry name" value="ENP1_M14_CPD"/>
</dbReference>
<comment type="caution">
    <text evidence="12">The sequence shown here is derived from an EMBL/GenBank/DDBJ whole genome shotgun (WGS) entry which is preliminary data.</text>
</comment>
<dbReference type="PROSITE" id="PS52035">
    <property type="entry name" value="PEPTIDASE_M14"/>
    <property type="match status" value="1"/>
</dbReference>
<feature type="domain" description="Peptidase M14" evidence="11">
    <location>
        <begin position="110"/>
        <end position="396"/>
    </location>
</feature>
<keyword evidence="3" id="KW-0645">Protease</keyword>
<dbReference type="CDD" id="cd06229">
    <property type="entry name" value="M14_Endopeptidase_I"/>
    <property type="match status" value="1"/>
</dbReference>
<feature type="active site" description="Proton donor/acceptor" evidence="8">
    <location>
        <position position="368"/>
    </location>
</feature>
<evidence type="ECO:0000259" key="10">
    <source>
        <dbReference type="PROSITE" id="PS51782"/>
    </source>
</evidence>
<dbReference type="InterPro" id="IPR018392">
    <property type="entry name" value="LysM"/>
</dbReference>
<keyword evidence="13" id="KW-1185">Reference proteome</keyword>
<dbReference type="EMBL" id="SMAB01000002">
    <property type="protein sequence ID" value="TCS84103.1"/>
    <property type="molecule type" value="Genomic_DNA"/>
</dbReference>
<sequence>MKYIVKKGDTLYKIANRFGLTVNGILALNPQLEKDDYLYSGQIINLADSNLMEYSAQLGDTIYAIAEKFDLRIDHLLKANPDISNPDRITIGQTIYIPKSISSEIVQTNQEYSYEDLTTSIEALKTKYPFIHTEIIGSSVMGKPIYALRLGRGEKEVFYSGNWHANEYLTGQLLMKFVEDYAKAYSQNRTLRGYDINYLYHHTSIWIVPMVNPDGTELVIEGILPSHPYYQTVLDLNYGSKNFKGWTANIRGVDLNHQWPADWEEENERSPQVPSPRKYGGTQPLTEPETIAVYEFTRKHHFRMVLAFHSQGQVIYWGFKGMEPPESKKIVNRFAVLTGYLTERTAYSGAGFKDWFIQEYRKPGFTIEVGIGTNPLPVTQFSQIYRENLTLLLEAPLL</sequence>
<dbReference type="PRINTS" id="PR00765">
    <property type="entry name" value="CRBOXYPTASEA"/>
</dbReference>
<dbReference type="PANTHER" id="PTHR11705">
    <property type="entry name" value="PROTEASE FAMILY M14 CARBOXYPEPTIDASE A,B"/>
    <property type="match status" value="1"/>
</dbReference>
<reference evidence="12 13" key="1">
    <citation type="submission" date="2019-03" db="EMBL/GenBank/DDBJ databases">
        <title>Genomic Encyclopedia of Type Strains, Phase IV (KMG-IV): sequencing the most valuable type-strain genomes for metagenomic binning, comparative biology and taxonomic classification.</title>
        <authorList>
            <person name="Goeker M."/>
        </authorList>
    </citation>
    <scope>NUCLEOTIDE SEQUENCE [LARGE SCALE GENOMIC DNA]</scope>
    <source>
        <strain evidence="12 13">DSM 23802</strain>
    </source>
</reference>
<evidence type="ECO:0000256" key="8">
    <source>
        <dbReference type="PROSITE-ProRule" id="PRU01379"/>
    </source>
</evidence>
<keyword evidence="5" id="KW-0378">Hydrolase</keyword>
<name>A0A4R3KK00_9BACI</name>
<accession>A0A4R3KK00</accession>
<evidence type="ECO:0000256" key="4">
    <source>
        <dbReference type="ARBA" id="ARBA00022723"/>
    </source>
</evidence>
<dbReference type="RefSeq" id="WP_132766964.1">
    <property type="nucleotide sequence ID" value="NZ_SMAB01000002.1"/>
</dbReference>
<organism evidence="12 13">
    <name type="scientific">Tepidibacillus fermentans</name>
    <dbReference type="NCBI Taxonomy" id="1281767"/>
    <lineage>
        <taxon>Bacteria</taxon>
        <taxon>Bacillati</taxon>
        <taxon>Bacillota</taxon>
        <taxon>Bacilli</taxon>
        <taxon>Bacillales</taxon>
        <taxon>Bacillaceae</taxon>
        <taxon>Tepidibacillus</taxon>
    </lineage>
</organism>
<dbReference type="Pfam" id="PF01476">
    <property type="entry name" value="LysM"/>
    <property type="match status" value="2"/>
</dbReference>
<comment type="cofactor">
    <cofactor evidence="1">
        <name>Zn(2+)</name>
        <dbReference type="ChEBI" id="CHEBI:29105"/>
    </cofactor>
</comment>
<dbReference type="PROSITE" id="PS00132">
    <property type="entry name" value="CARBOXYPEPT_ZN_1"/>
    <property type="match status" value="1"/>
</dbReference>
<comment type="similarity">
    <text evidence="2 8">Belongs to the peptidase M14 family.</text>
</comment>